<evidence type="ECO:0000313" key="1">
    <source>
        <dbReference type="EMBL" id="KAK0443643.1"/>
    </source>
</evidence>
<dbReference type="EMBL" id="JAUEPT010000022">
    <property type="protein sequence ID" value="KAK0443643.1"/>
    <property type="molecule type" value="Genomic_DNA"/>
</dbReference>
<organism evidence="1 2">
    <name type="scientific">Armillaria borealis</name>
    <dbReference type="NCBI Taxonomy" id="47425"/>
    <lineage>
        <taxon>Eukaryota</taxon>
        <taxon>Fungi</taxon>
        <taxon>Dikarya</taxon>
        <taxon>Basidiomycota</taxon>
        <taxon>Agaricomycotina</taxon>
        <taxon>Agaricomycetes</taxon>
        <taxon>Agaricomycetidae</taxon>
        <taxon>Agaricales</taxon>
        <taxon>Marasmiineae</taxon>
        <taxon>Physalacriaceae</taxon>
        <taxon>Armillaria</taxon>
    </lineage>
</organism>
<proteinExistence type="predicted"/>
<reference evidence="1" key="1">
    <citation type="submission" date="2023-06" db="EMBL/GenBank/DDBJ databases">
        <authorList>
            <consortium name="Lawrence Berkeley National Laboratory"/>
            <person name="Ahrendt S."/>
            <person name="Sahu N."/>
            <person name="Indic B."/>
            <person name="Wong-Bajracharya J."/>
            <person name="Merenyi Z."/>
            <person name="Ke H.-M."/>
            <person name="Monk M."/>
            <person name="Kocsube S."/>
            <person name="Drula E."/>
            <person name="Lipzen A."/>
            <person name="Balint B."/>
            <person name="Henrissat B."/>
            <person name="Andreopoulos B."/>
            <person name="Martin F.M."/>
            <person name="Harder C.B."/>
            <person name="Rigling D."/>
            <person name="Ford K.L."/>
            <person name="Foster G.D."/>
            <person name="Pangilinan J."/>
            <person name="Papanicolaou A."/>
            <person name="Barry K."/>
            <person name="LaButti K."/>
            <person name="Viragh M."/>
            <person name="Koriabine M."/>
            <person name="Yan M."/>
            <person name="Riley R."/>
            <person name="Champramary S."/>
            <person name="Plett K.L."/>
            <person name="Tsai I.J."/>
            <person name="Slot J."/>
            <person name="Sipos G."/>
            <person name="Plett J."/>
            <person name="Nagy L.G."/>
            <person name="Grigoriev I.V."/>
        </authorList>
    </citation>
    <scope>NUCLEOTIDE SEQUENCE</scope>
    <source>
        <strain evidence="1">FPL87.14</strain>
    </source>
</reference>
<gene>
    <name evidence="1" type="ORF">EV421DRAFT_1735760</name>
</gene>
<dbReference type="AlphaFoldDB" id="A0AA39MRJ9"/>
<comment type="caution">
    <text evidence="1">The sequence shown here is derived from an EMBL/GenBank/DDBJ whole genome shotgun (WGS) entry which is preliminary data.</text>
</comment>
<sequence length="129" mass="14633">MSIPFVKTICRAMENIAPPVAAKCDNDESPSRKSNGHNRVLLNYLTNDRRHLRVLATYIMEMRERLACQRAWYALVGEKLDASGTSEGAGGRLMTLDEPMFVKEYCLRPTTPNILPRLTTMPIDAKHRN</sequence>
<name>A0AA39MRJ9_9AGAR</name>
<accession>A0AA39MRJ9</accession>
<evidence type="ECO:0000313" key="2">
    <source>
        <dbReference type="Proteomes" id="UP001175226"/>
    </source>
</evidence>
<dbReference type="Proteomes" id="UP001175226">
    <property type="component" value="Unassembled WGS sequence"/>
</dbReference>
<protein>
    <submittedName>
        <fullName evidence="1">Uncharacterized protein</fullName>
    </submittedName>
</protein>
<keyword evidence="2" id="KW-1185">Reference proteome</keyword>